<dbReference type="Proteomes" id="UP000481852">
    <property type="component" value="Unassembled WGS sequence"/>
</dbReference>
<keyword evidence="5 6" id="KW-0472">Membrane</keyword>
<feature type="transmembrane region" description="Helical" evidence="6">
    <location>
        <begin position="215"/>
        <end position="235"/>
    </location>
</feature>
<feature type="transmembrane region" description="Helical" evidence="6">
    <location>
        <begin position="296"/>
        <end position="315"/>
    </location>
</feature>
<evidence type="ECO:0000256" key="3">
    <source>
        <dbReference type="ARBA" id="ARBA00022692"/>
    </source>
</evidence>
<evidence type="ECO:0000256" key="6">
    <source>
        <dbReference type="SAM" id="Phobius"/>
    </source>
</evidence>
<keyword evidence="2" id="KW-1003">Cell membrane</keyword>
<evidence type="ECO:0000313" key="8">
    <source>
        <dbReference type="Proteomes" id="UP000481852"/>
    </source>
</evidence>
<organism evidence="7 8">
    <name type="scientific">Porcincola intestinalis</name>
    <dbReference type="NCBI Taxonomy" id="2606632"/>
    <lineage>
        <taxon>Bacteria</taxon>
        <taxon>Bacillati</taxon>
        <taxon>Bacillota</taxon>
        <taxon>Clostridia</taxon>
        <taxon>Lachnospirales</taxon>
        <taxon>Lachnospiraceae</taxon>
        <taxon>Porcincola</taxon>
    </lineage>
</organism>
<proteinExistence type="predicted"/>
<dbReference type="RefSeq" id="WP_154524261.1">
    <property type="nucleotide sequence ID" value="NZ_VULZ01000004.1"/>
</dbReference>
<feature type="transmembrane region" description="Helical" evidence="6">
    <location>
        <begin position="247"/>
        <end position="264"/>
    </location>
</feature>
<keyword evidence="3 6" id="KW-0812">Transmembrane</keyword>
<feature type="transmembrane region" description="Helical" evidence="6">
    <location>
        <begin position="164"/>
        <end position="186"/>
    </location>
</feature>
<dbReference type="InterPro" id="IPR001851">
    <property type="entry name" value="ABC_transp_permease"/>
</dbReference>
<evidence type="ECO:0000256" key="4">
    <source>
        <dbReference type="ARBA" id="ARBA00022989"/>
    </source>
</evidence>
<evidence type="ECO:0000256" key="1">
    <source>
        <dbReference type="ARBA" id="ARBA00004651"/>
    </source>
</evidence>
<keyword evidence="4 6" id="KW-1133">Transmembrane helix</keyword>
<sequence length="326" mass="34735">MNKTNGSRSNAVKKWINHNVIVFAFLGIFVIFSIISPTFLNVDNLLNITRQISFRGIAAVGMTMVILTGGIDLSIGSTIEILNIVCPTLMVSYGMSPFMAILISFCLSLAVGLANGILITKAHIPPMIATMAFMNILYGGAYIISGGQPVFGFPDSFAKMGQGYIGEVPIPTVIMILTFVAGGIILTRTTFGRSLYAIGGNMEAARLSGIKVDRVLIIAYIMDSLFTCVAGLLMLSRLMSGTPNTGRGFEFEVITAVVLGGVSVSGGAGRLFAVFFGVMIIGVMNNGLTLMGLNTYWQYVMNGIVLVIAVGLDYYSRIRASKAAKA</sequence>
<evidence type="ECO:0000256" key="2">
    <source>
        <dbReference type="ARBA" id="ARBA00022475"/>
    </source>
</evidence>
<dbReference type="GO" id="GO:0005886">
    <property type="term" value="C:plasma membrane"/>
    <property type="evidence" value="ECO:0007669"/>
    <property type="project" value="UniProtKB-SubCell"/>
</dbReference>
<dbReference type="EMBL" id="VULZ01000004">
    <property type="protein sequence ID" value="MSS14457.1"/>
    <property type="molecule type" value="Genomic_DNA"/>
</dbReference>
<feature type="transmembrane region" description="Helical" evidence="6">
    <location>
        <begin position="52"/>
        <end position="71"/>
    </location>
</feature>
<evidence type="ECO:0000313" key="7">
    <source>
        <dbReference type="EMBL" id="MSS14457.1"/>
    </source>
</evidence>
<feature type="transmembrane region" description="Helical" evidence="6">
    <location>
        <begin position="126"/>
        <end position="144"/>
    </location>
</feature>
<evidence type="ECO:0000256" key="5">
    <source>
        <dbReference type="ARBA" id="ARBA00023136"/>
    </source>
</evidence>
<feature type="transmembrane region" description="Helical" evidence="6">
    <location>
        <begin position="91"/>
        <end position="114"/>
    </location>
</feature>
<dbReference type="GO" id="GO:0022857">
    <property type="term" value="F:transmembrane transporter activity"/>
    <property type="evidence" value="ECO:0007669"/>
    <property type="project" value="InterPro"/>
</dbReference>
<dbReference type="AlphaFoldDB" id="A0A6L5X4S3"/>
<accession>A0A6L5X4S3</accession>
<dbReference type="Pfam" id="PF02653">
    <property type="entry name" value="BPD_transp_2"/>
    <property type="match status" value="1"/>
</dbReference>
<comment type="subcellular location">
    <subcellularLocation>
        <location evidence="1">Cell membrane</location>
        <topology evidence="1">Multi-pass membrane protein</topology>
    </subcellularLocation>
</comment>
<feature type="transmembrane region" description="Helical" evidence="6">
    <location>
        <begin position="20"/>
        <end position="40"/>
    </location>
</feature>
<protein>
    <submittedName>
        <fullName evidence="7">ABC transporter permease</fullName>
    </submittedName>
</protein>
<name>A0A6L5X4S3_9FIRM</name>
<keyword evidence="8" id="KW-1185">Reference proteome</keyword>
<dbReference type="PANTHER" id="PTHR32196">
    <property type="entry name" value="ABC TRANSPORTER PERMEASE PROTEIN YPHD-RELATED-RELATED"/>
    <property type="match status" value="1"/>
</dbReference>
<feature type="transmembrane region" description="Helical" evidence="6">
    <location>
        <begin position="271"/>
        <end position="290"/>
    </location>
</feature>
<reference evidence="7 8" key="1">
    <citation type="submission" date="2019-08" db="EMBL/GenBank/DDBJ databases">
        <title>In-depth cultivation of the pig gut microbiome towards novel bacterial diversity and tailored functional studies.</title>
        <authorList>
            <person name="Wylensek D."/>
            <person name="Hitch T.C.A."/>
            <person name="Clavel T."/>
        </authorList>
    </citation>
    <scope>NUCLEOTIDE SEQUENCE [LARGE SCALE GENOMIC DNA]</scope>
    <source>
        <strain evidence="7 8">Oil+RF-744-WCA-WT-11</strain>
    </source>
</reference>
<gene>
    <name evidence="7" type="ORF">FYJ35_05275</name>
</gene>
<comment type="caution">
    <text evidence="7">The sequence shown here is derived from an EMBL/GenBank/DDBJ whole genome shotgun (WGS) entry which is preliminary data.</text>
</comment>
<dbReference type="CDD" id="cd06579">
    <property type="entry name" value="TM_PBP1_transp_AraH_like"/>
    <property type="match status" value="1"/>
</dbReference>